<keyword evidence="5" id="KW-1185">Reference proteome</keyword>
<dbReference type="GO" id="GO:0005509">
    <property type="term" value="F:calcium ion binding"/>
    <property type="evidence" value="ECO:0007669"/>
    <property type="project" value="InterPro"/>
</dbReference>
<dbReference type="Proteomes" id="UP000194151">
    <property type="component" value="Chromosome"/>
</dbReference>
<dbReference type="InterPro" id="IPR001343">
    <property type="entry name" value="Hemolysn_Ca-bd"/>
</dbReference>
<dbReference type="GO" id="GO:0005576">
    <property type="term" value="C:extracellular region"/>
    <property type="evidence" value="ECO:0007669"/>
    <property type="project" value="UniProtKB-SubCell"/>
</dbReference>
<keyword evidence="2" id="KW-0964">Secreted</keyword>
<dbReference type="AlphaFoldDB" id="A0A1W6YTR7"/>
<dbReference type="STRING" id="1416806.CAL12_11430"/>
<evidence type="ECO:0000313" key="5">
    <source>
        <dbReference type="Proteomes" id="UP000194151"/>
    </source>
</evidence>
<dbReference type="InterPro" id="IPR050557">
    <property type="entry name" value="RTX_toxin/Mannuronan_C5-epim"/>
</dbReference>
<evidence type="ECO:0000313" key="4">
    <source>
        <dbReference type="EMBL" id="ARP84492.1"/>
    </source>
</evidence>
<gene>
    <name evidence="4" type="ORF">CAL12_11430</name>
</gene>
<dbReference type="PRINTS" id="PR00313">
    <property type="entry name" value="CABNDNGRPT"/>
</dbReference>
<dbReference type="SMART" id="SM00327">
    <property type="entry name" value="VWA"/>
    <property type="match status" value="1"/>
</dbReference>
<dbReference type="InterPro" id="IPR011049">
    <property type="entry name" value="Serralysin-like_metalloprot_C"/>
</dbReference>
<dbReference type="InterPro" id="IPR002035">
    <property type="entry name" value="VWF_A"/>
</dbReference>
<dbReference type="Gene3D" id="2.150.10.10">
    <property type="entry name" value="Serralysin-like metalloprotease, C-terminal"/>
    <property type="match status" value="1"/>
</dbReference>
<comment type="subcellular location">
    <subcellularLocation>
        <location evidence="1">Secreted</location>
    </subcellularLocation>
</comment>
<accession>A0A1W6YTR7</accession>
<dbReference type="PROSITE" id="PS50234">
    <property type="entry name" value="VWFA"/>
    <property type="match status" value="1"/>
</dbReference>
<sequence length="609" mass="62659">MAWGLDGGSNPGYGQDRMSLVKSALLNLLDTLDNHSGGVVNVALIGFGTSADSTIQIQNLTTSNVQSLINAINNMSATGGTNYEAAFNSAVSWFNAQTAAGKSGVSYENMTYFLTDGDPTYYLNNNGSRGGDGSTTDATTLQESINAFQNLSKVTSVNAIGVGDGVSAQYLQFFDNTASGNVSTVTVGVGSHSDTTLASFGSLFGSGINNPLNWTTTSGGLGSGAVRNLGGYMQITDVTGSGDTKVVSPNITLSSSKMALAFDVSTSNFNTGDSFKWAIEKLNTSTGQWETVQSGSSTSPISSAVEIESNILAAGTYHLVYSVGDNTSGLGSATVNIDNIETHSYGSTITGAAGTVDIAHQASDLDTVLQGGSVSTTPATVGSDTIDGGAGNDVIFADTINTDGLSWAGHPAGSHDGQGMQGLVDFLTSTNGHAATTTELYDYIKSHSDDFNVAGDTRGGDDTVRGGAGDDLIYGQGGNDTLIGGQGNDTLYGGTGSDTFKWELNDQGTTSRPAVDTIKDFSNDAPASGGDVLNLKDMLHNPADADLSKFLNFSKDGNNTVVKVSTAGDVAHGFDQKIILENVDLTGGKTDQTAIINDLLQKGKLQGHE</sequence>
<dbReference type="SUPFAM" id="SSF51120">
    <property type="entry name" value="beta-Roll"/>
    <property type="match status" value="1"/>
</dbReference>
<dbReference type="SUPFAM" id="SSF53300">
    <property type="entry name" value="vWA-like"/>
    <property type="match status" value="1"/>
</dbReference>
<evidence type="ECO:0000256" key="2">
    <source>
        <dbReference type="ARBA" id="ARBA00022525"/>
    </source>
</evidence>
<dbReference type="Gene3D" id="3.40.50.410">
    <property type="entry name" value="von Willebrand factor, type A domain"/>
    <property type="match status" value="1"/>
</dbReference>
<reference evidence="4 5" key="1">
    <citation type="submission" date="2017-05" db="EMBL/GenBank/DDBJ databases">
        <title>Complete and WGS of Bordetella genogroups.</title>
        <authorList>
            <person name="Spilker T."/>
            <person name="LiPuma J."/>
        </authorList>
    </citation>
    <scope>NUCLEOTIDE SEQUENCE [LARGE SCALE GENOMIC DNA]</scope>
    <source>
        <strain evidence="4 5">AU19157</strain>
    </source>
</reference>
<dbReference type="KEGG" id="bgv:CAL12_11430"/>
<name>A0A1W6YTR7_9BORD</name>
<dbReference type="PANTHER" id="PTHR38340:SF1">
    <property type="entry name" value="S-LAYER PROTEIN"/>
    <property type="match status" value="1"/>
</dbReference>
<dbReference type="NCBIfam" id="TIGR03661">
    <property type="entry name" value="T1SS_VCA0849"/>
    <property type="match status" value="1"/>
</dbReference>
<evidence type="ECO:0000259" key="3">
    <source>
        <dbReference type="PROSITE" id="PS50234"/>
    </source>
</evidence>
<organism evidence="4 5">
    <name type="scientific">Bordetella genomosp. 8</name>
    <dbReference type="NCBI Taxonomy" id="1416806"/>
    <lineage>
        <taxon>Bacteria</taxon>
        <taxon>Pseudomonadati</taxon>
        <taxon>Pseudomonadota</taxon>
        <taxon>Betaproteobacteria</taxon>
        <taxon>Burkholderiales</taxon>
        <taxon>Alcaligenaceae</taxon>
        <taxon>Bordetella</taxon>
    </lineage>
</organism>
<dbReference type="CDD" id="cd00198">
    <property type="entry name" value="vWFA"/>
    <property type="match status" value="1"/>
</dbReference>
<dbReference type="InterPro" id="IPR036465">
    <property type="entry name" value="vWFA_dom_sf"/>
</dbReference>
<evidence type="ECO:0000256" key="1">
    <source>
        <dbReference type="ARBA" id="ARBA00004613"/>
    </source>
</evidence>
<protein>
    <recommendedName>
        <fullName evidence="3">VWFA domain-containing protein</fullName>
    </recommendedName>
</protein>
<feature type="domain" description="VWFA" evidence="3">
    <location>
        <begin position="1"/>
        <end position="208"/>
    </location>
</feature>
<dbReference type="InterPro" id="IPR019960">
    <property type="entry name" value="T1SS_VCA0849"/>
</dbReference>
<dbReference type="PANTHER" id="PTHR38340">
    <property type="entry name" value="S-LAYER PROTEIN"/>
    <property type="match status" value="1"/>
</dbReference>
<dbReference type="Pfam" id="PF00353">
    <property type="entry name" value="HemolysinCabind"/>
    <property type="match status" value="2"/>
</dbReference>
<dbReference type="EMBL" id="CP021108">
    <property type="protein sequence ID" value="ARP84492.1"/>
    <property type="molecule type" value="Genomic_DNA"/>
</dbReference>
<dbReference type="Pfam" id="PF00092">
    <property type="entry name" value="VWA"/>
    <property type="match status" value="1"/>
</dbReference>
<dbReference type="InterPro" id="IPR018511">
    <property type="entry name" value="Hemolysin-typ_Ca-bd_CS"/>
</dbReference>
<proteinExistence type="predicted"/>
<dbReference type="PROSITE" id="PS00330">
    <property type="entry name" value="HEMOLYSIN_CALCIUM"/>
    <property type="match status" value="2"/>
</dbReference>